<keyword evidence="3" id="KW-1185">Reference proteome</keyword>
<accession>A0A8T2ACB6</accession>
<protein>
    <submittedName>
        <fullName evidence="2">PGG domain</fullName>
    </submittedName>
</protein>
<evidence type="ECO:0000259" key="1">
    <source>
        <dbReference type="Pfam" id="PF13962"/>
    </source>
</evidence>
<dbReference type="Proteomes" id="UP000694240">
    <property type="component" value="Chromosome 9"/>
</dbReference>
<feature type="domain" description="PGG" evidence="1">
    <location>
        <begin position="1"/>
        <end position="58"/>
    </location>
</feature>
<name>A0A8T2ACB6_9BRAS</name>
<reference evidence="2 3" key="1">
    <citation type="submission" date="2020-12" db="EMBL/GenBank/DDBJ databases">
        <title>Concerted genomic and epigenomic changes stabilize Arabidopsis allopolyploids.</title>
        <authorList>
            <person name="Chen Z."/>
        </authorList>
    </citation>
    <scope>NUCLEOTIDE SEQUENCE [LARGE SCALE GENOMIC DNA]</scope>
    <source>
        <strain evidence="2">Allo738</strain>
        <tissue evidence="2">Leaf</tissue>
    </source>
</reference>
<dbReference type="AlphaFoldDB" id="A0A8T2ACB6"/>
<gene>
    <name evidence="2" type="ORF">ISN45_Aa04g030300</name>
</gene>
<comment type="caution">
    <text evidence="2">The sequence shown here is derived from an EMBL/GenBank/DDBJ whole genome shotgun (WGS) entry which is preliminary data.</text>
</comment>
<evidence type="ECO:0000313" key="2">
    <source>
        <dbReference type="EMBL" id="KAG7570430.1"/>
    </source>
</evidence>
<evidence type="ECO:0000313" key="3">
    <source>
        <dbReference type="Proteomes" id="UP000694240"/>
    </source>
</evidence>
<sequence length="163" mass="17396">MVTATLVTSVTLAAAGLTLPGAFISSAPDLRVAALVNRVNFTVFLLFNNIAMSSSMVTCNGSYLGTNRVRPGHEEANVIAYPTSTAESPGTDIELIQHGEKHSFRACGGATAETAEIIDETTEASSSAEIFDVDKIIDVDEIIYLDDELWNSSKNHLSVTMLI</sequence>
<organism evidence="2 3">
    <name type="scientific">Arabidopsis thaliana x Arabidopsis arenosa</name>
    <dbReference type="NCBI Taxonomy" id="1240361"/>
    <lineage>
        <taxon>Eukaryota</taxon>
        <taxon>Viridiplantae</taxon>
        <taxon>Streptophyta</taxon>
        <taxon>Embryophyta</taxon>
        <taxon>Tracheophyta</taxon>
        <taxon>Spermatophyta</taxon>
        <taxon>Magnoliopsida</taxon>
        <taxon>eudicotyledons</taxon>
        <taxon>Gunneridae</taxon>
        <taxon>Pentapetalae</taxon>
        <taxon>rosids</taxon>
        <taxon>malvids</taxon>
        <taxon>Brassicales</taxon>
        <taxon>Brassicaceae</taxon>
        <taxon>Camelineae</taxon>
        <taxon>Arabidopsis</taxon>
    </lineage>
</organism>
<dbReference type="EMBL" id="JAEFBK010000009">
    <property type="protein sequence ID" value="KAG7570430.1"/>
    <property type="molecule type" value="Genomic_DNA"/>
</dbReference>
<dbReference type="Pfam" id="PF13962">
    <property type="entry name" value="PGG"/>
    <property type="match status" value="1"/>
</dbReference>
<proteinExistence type="predicted"/>
<dbReference type="InterPro" id="IPR026961">
    <property type="entry name" value="PGG_dom"/>
</dbReference>